<dbReference type="PANTHER" id="PTHR22989">
    <property type="entry name" value="UNCHARACTERIZED DUF13 C.ELEGANS"/>
    <property type="match status" value="1"/>
</dbReference>
<comment type="caution">
    <text evidence="3">The sequence shown here is derived from an EMBL/GenBank/DDBJ whole genome shotgun (WGS) entry which is preliminary data.</text>
</comment>
<proteinExistence type="predicted"/>
<sequence length="330" mass="38276">MSFRAGRPINLIFIILLIFLGIVLLYGQQTSTKHPSEDGILGLRPNVPIFNRWSSCMAERVFNETDHKIFWAKFQIWTDECDGKAEIDQLNLVPLQNSDETKYGLLPVEGDPLSSSSNLVTLGIGKDIDAELLYKQKMNEIGRNISFYGADPITEINADLYAKIGKYFPFAVGSDAGYSSASVYVNGTYLRRDVVHVDLIYFFDRILKIKTFDNIWLDAEGAEYPLFDIFHRTGRLERKGIRFCQMSLEVHSPSEPQQIQFMELIKTIIKEFRFGIHKNRLVGHMRMYLFNFGDSYCVRKFLKRNLYELISKEDREDIEEEFEENLISRN</sequence>
<feature type="domain" description="Methyltransferase FkbM" evidence="2">
    <location>
        <begin position="69"/>
        <end position="295"/>
    </location>
</feature>
<dbReference type="AlphaFoldDB" id="A0A2G5VUD5"/>
<evidence type="ECO:0000313" key="3">
    <source>
        <dbReference type="EMBL" id="PIC55311.1"/>
    </source>
</evidence>
<gene>
    <name evidence="3" type="primary">Cnig_chr_I.g641</name>
    <name evidence="3" type="ORF">B9Z55_000641</name>
</gene>
<dbReference type="PANTHER" id="PTHR22989:SF9">
    <property type="entry name" value="METHYLTRANSFERASE FKBM DOMAIN-CONTAINING PROTEIN"/>
    <property type="match status" value="1"/>
</dbReference>
<keyword evidence="1" id="KW-0472">Membrane</keyword>
<evidence type="ECO:0000313" key="4">
    <source>
        <dbReference type="Proteomes" id="UP000230233"/>
    </source>
</evidence>
<dbReference type="Pfam" id="PF05050">
    <property type="entry name" value="Methyltransf_21"/>
    <property type="match status" value="1"/>
</dbReference>
<dbReference type="EMBL" id="PDUG01000001">
    <property type="protein sequence ID" value="PIC55311.1"/>
    <property type="molecule type" value="Genomic_DNA"/>
</dbReference>
<dbReference type="OrthoDB" id="5775722at2759"/>
<name>A0A2G5VUD5_9PELO</name>
<organism evidence="3 4">
    <name type="scientific">Caenorhabditis nigoni</name>
    <dbReference type="NCBI Taxonomy" id="1611254"/>
    <lineage>
        <taxon>Eukaryota</taxon>
        <taxon>Metazoa</taxon>
        <taxon>Ecdysozoa</taxon>
        <taxon>Nematoda</taxon>
        <taxon>Chromadorea</taxon>
        <taxon>Rhabditida</taxon>
        <taxon>Rhabditina</taxon>
        <taxon>Rhabditomorpha</taxon>
        <taxon>Rhabditoidea</taxon>
        <taxon>Rhabditidae</taxon>
        <taxon>Peloderinae</taxon>
        <taxon>Caenorhabditis</taxon>
    </lineage>
</organism>
<dbReference type="InterPro" id="IPR006342">
    <property type="entry name" value="FkbM_mtfrase"/>
</dbReference>
<keyword evidence="4" id="KW-1185">Reference proteome</keyword>
<dbReference type="STRING" id="1611254.A0A2G5VUD5"/>
<keyword evidence="1" id="KW-0812">Transmembrane</keyword>
<reference evidence="4" key="1">
    <citation type="submission" date="2017-10" db="EMBL/GenBank/DDBJ databases">
        <title>Rapid genome shrinkage in a self-fertile nematode reveals novel sperm competition proteins.</title>
        <authorList>
            <person name="Yin D."/>
            <person name="Schwarz E.M."/>
            <person name="Thomas C.G."/>
            <person name="Felde R.L."/>
            <person name="Korf I.F."/>
            <person name="Cutter A.D."/>
            <person name="Schartner C.M."/>
            <person name="Ralston E.J."/>
            <person name="Meyer B.J."/>
            <person name="Haag E.S."/>
        </authorList>
    </citation>
    <scope>NUCLEOTIDE SEQUENCE [LARGE SCALE GENOMIC DNA]</scope>
    <source>
        <strain evidence="4">JU1422</strain>
    </source>
</reference>
<evidence type="ECO:0000259" key="2">
    <source>
        <dbReference type="Pfam" id="PF05050"/>
    </source>
</evidence>
<accession>A0A2G5VUD5</accession>
<dbReference type="Proteomes" id="UP000230233">
    <property type="component" value="Chromosome I"/>
</dbReference>
<keyword evidence="1" id="KW-1133">Transmembrane helix</keyword>
<evidence type="ECO:0000256" key="1">
    <source>
        <dbReference type="SAM" id="Phobius"/>
    </source>
</evidence>
<protein>
    <recommendedName>
        <fullName evidence="2">Methyltransferase FkbM domain-containing protein</fullName>
    </recommendedName>
</protein>
<feature type="transmembrane region" description="Helical" evidence="1">
    <location>
        <begin position="9"/>
        <end position="27"/>
    </location>
</feature>